<sequence>MTTATEWGEDHFIAGHLALDFANTVYRRWPETGADLFTDTDALAAWFARAGVLPDNSARARVTETTLTEARTLRALLWTVLDVHRDGRRPLPTDAFAGLLDTARHSVTDLTLRPDGSTSAHTPRGALAVVTLAGIMLVLNPPPRGVRACDRCGWFFIDSSRGRRRRWCSMKTCGNQAKVARHRSARP</sequence>
<dbReference type="RefSeq" id="WP_311669147.1">
    <property type="nucleotide sequence ID" value="NZ_JAVREO010000014.1"/>
</dbReference>
<dbReference type="PANTHER" id="PTHR35525:SF3">
    <property type="entry name" value="BLL6575 PROTEIN"/>
    <property type="match status" value="1"/>
</dbReference>
<feature type="domain" description="Zinc finger CGNR" evidence="1">
    <location>
        <begin position="146"/>
        <end position="184"/>
    </location>
</feature>
<evidence type="ECO:0000259" key="1">
    <source>
        <dbReference type="Pfam" id="PF11706"/>
    </source>
</evidence>
<reference evidence="3" key="1">
    <citation type="submission" date="2023-07" db="EMBL/GenBank/DDBJ databases">
        <title>30 novel species of actinomycetes from the DSMZ collection.</title>
        <authorList>
            <person name="Nouioui I."/>
        </authorList>
    </citation>
    <scope>NUCLEOTIDE SEQUENCE [LARGE SCALE GENOMIC DNA]</scope>
    <source>
        <strain evidence="3">DSM 44915</strain>
    </source>
</reference>
<comment type="caution">
    <text evidence="2">The sequence shown here is derived from an EMBL/GenBank/DDBJ whole genome shotgun (WGS) entry which is preliminary data.</text>
</comment>
<dbReference type="Pfam" id="PF11706">
    <property type="entry name" value="zf-CGNR"/>
    <property type="match status" value="1"/>
</dbReference>
<evidence type="ECO:0000313" key="3">
    <source>
        <dbReference type="Proteomes" id="UP001183410"/>
    </source>
</evidence>
<dbReference type="EMBL" id="JAVREO010000014">
    <property type="protein sequence ID" value="MDT0269060.1"/>
    <property type="molecule type" value="Genomic_DNA"/>
</dbReference>
<dbReference type="SUPFAM" id="SSF160904">
    <property type="entry name" value="Jann2411-like"/>
    <property type="match status" value="1"/>
</dbReference>
<dbReference type="InterPro" id="IPR010852">
    <property type="entry name" value="ABATE"/>
</dbReference>
<protein>
    <submittedName>
        <fullName evidence="2">CGNR zinc finger domain-containing protein</fullName>
    </submittedName>
</protein>
<dbReference type="Gene3D" id="1.10.3300.10">
    <property type="entry name" value="Jann2411-like domain"/>
    <property type="match status" value="1"/>
</dbReference>
<gene>
    <name evidence="2" type="ORF">RM844_22495</name>
</gene>
<dbReference type="InterPro" id="IPR021005">
    <property type="entry name" value="Znf_CGNR"/>
</dbReference>
<dbReference type="Pfam" id="PF07336">
    <property type="entry name" value="ABATE"/>
    <property type="match status" value="1"/>
</dbReference>
<organism evidence="2 3">
    <name type="scientific">Streptomyces chisholmiae</name>
    <dbReference type="NCBI Taxonomy" id="3075540"/>
    <lineage>
        <taxon>Bacteria</taxon>
        <taxon>Bacillati</taxon>
        <taxon>Actinomycetota</taxon>
        <taxon>Actinomycetes</taxon>
        <taxon>Kitasatosporales</taxon>
        <taxon>Streptomycetaceae</taxon>
        <taxon>Streptomyces</taxon>
    </lineage>
</organism>
<keyword evidence="3" id="KW-1185">Reference proteome</keyword>
<name>A0ABU2JVU6_9ACTN</name>
<accession>A0ABU2JVU6</accession>
<dbReference type="PANTHER" id="PTHR35525">
    <property type="entry name" value="BLL6575 PROTEIN"/>
    <property type="match status" value="1"/>
</dbReference>
<dbReference type="InterPro" id="IPR023286">
    <property type="entry name" value="ABATE_dom_sf"/>
</dbReference>
<evidence type="ECO:0000313" key="2">
    <source>
        <dbReference type="EMBL" id="MDT0269060.1"/>
    </source>
</evidence>
<dbReference type="Proteomes" id="UP001183410">
    <property type="component" value="Unassembled WGS sequence"/>
</dbReference>
<proteinExistence type="predicted"/>